<evidence type="ECO:0000313" key="2">
    <source>
        <dbReference type="EMBL" id="VFV44645.1"/>
    </source>
</evidence>
<name>A0A485PEU0_LYNPA</name>
<accession>A0A485PEU0</accession>
<dbReference type="EMBL" id="CAAGRJ010036074">
    <property type="protein sequence ID" value="VFV44645.1"/>
    <property type="molecule type" value="Genomic_DNA"/>
</dbReference>
<dbReference type="Proteomes" id="UP000386466">
    <property type="component" value="Unassembled WGS sequence"/>
</dbReference>
<feature type="non-terminal residue" evidence="2">
    <location>
        <position position="90"/>
    </location>
</feature>
<dbReference type="Pfam" id="PF00171">
    <property type="entry name" value="Aldedh"/>
    <property type="match status" value="1"/>
</dbReference>
<dbReference type="AlphaFoldDB" id="A0A485PEU0"/>
<evidence type="ECO:0000259" key="1">
    <source>
        <dbReference type="Pfam" id="PF00171"/>
    </source>
</evidence>
<sequence length="90" mass="10079">MEEHKEELATIKALDADAAYTLALKTHLVMSIQTFHYFACWCDKIHVGLKLLLTKVCGIVIPWNYPLMMLSWKTADCLASGNTVAIKPAQ</sequence>
<dbReference type="InterPro" id="IPR015590">
    <property type="entry name" value="Aldehyde_DH_dom"/>
</dbReference>
<dbReference type="GO" id="GO:0016491">
    <property type="term" value="F:oxidoreductase activity"/>
    <property type="evidence" value="ECO:0007669"/>
    <property type="project" value="InterPro"/>
</dbReference>
<evidence type="ECO:0000313" key="3">
    <source>
        <dbReference type="Proteomes" id="UP000386466"/>
    </source>
</evidence>
<feature type="domain" description="Aldehyde dehydrogenase" evidence="1">
    <location>
        <begin position="1"/>
        <end position="89"/>
    </location>
</feature>
<dbReference type="PANTHER" id="PTHR11699">
    <property type="entry name" value="ALDEHYDE DEHYDROGENASE-RELATED"/>
    <property type="match status" value="1"/>
</dbReference>
<reference evidence="2 3" key="1">
    <citation type="submission" date="2019-01" db="EMBL/GenBank/DDBJ databases">
        <authorList>
            <person name="Alioto T."/>
            <person name="Alioto T."/>
        </authorList>
    </citation>
    <scope>NUCLEOTIDE SEQUENCE [LARGE SCALE GENOMIC DNA]</scope>
</reference>
<keyword evidence="3" id="KW-1185">Reference proteome</keyword>
<protein>
    <submittedName>
        <fullName evidence="2">Aldehyde dehydrogenase family 1</fullName>
    </submittedName>
</protein>
<dbReference type="InterPro" id="IPR016162">
    <property type="entry name" value="Ald_DH_N"/>
</dbReference>
<gene>
    <name evidence="2" type="ORF">LYPA_23C013946</name>
</gene>
<organism evidence="2 3">
    <name type="scientific">Lynx pardinus</name>
    <name type="common">Iberian lynx</name>
    <name type="synonym">Felis pardina</name>
    <dbReference type="NCBI Taxonomy" id="191816"/>
    <lineage>
        <taxon>Eukaryota</taxon>
        <taxon>Metazoa</taxon>
        <taxon>Chordata</taxon>
        <taxon>Craniata</taxon>
        <taxon>Vertebrata</taxon>
        <taxon>Euteleostomi</taxon>
        <taxon>Mammalia</taxon>
        <taxon>Eutheria</taxon>
        <taxon>Laurasiatheria</taxon>
        <taxon>Carnivora</taxon>
        <taxon>Feliformia</taxon>
        <taxon>Felidae</taxon>
        <taxon>Felinae</taxon>
        <taxon>Lynx</taxon>
    </lineage>
</organism>
<proteinExistence type="predicted"/>
<dbReference type="InterPro" id="IPR016161">
    <property type="entry name" value="Ald_DH/histidinol_DH"/>
</dbReference>
<dbReference type="Gene3D" id="3.40.605.10">
    <property type="entry name" value="Aldehyde Dehydrogenase, Chain A, domain 1"/>
    <property type="match status" value="1"/>
</dbReference>
<dbReference type="SUPFAM" id="SSF53720">
    <property type="entry name" value="ALDH-like"/>
    <property type="match status" value="1"/>
</dbReference>